<name>A0A218Z4B2_9HELO</name>
<dbReference type="InterPro" id="IPR010730">
    <property type="entry name" value="HET"/>
</dbReference>
<gene>
    <name evidence="2" type="ORF">B2J93_3447</name>
</gene>
<dbReference type="Pfam" id="PF26639">
    <property type="entry name" value="Het-6_barrel"/>
    <property type="match status" value="1"/>
</dbReference>
<dbReference type="InterPro" id="IPR052895">
    <property type="entry name" value="HetReg/Transcr_Mod"/>
</dbReference>
<evidence type="ECO:0000313" key="3">
    <source>
        <dbReference type="Proteomes" id="UP000242519"/>
    </source>
</evidence>
<evidence type="ECO:0000259" key="1">
    <source>
        <dbReference type="Pfam" id="PF06985"/>
    </source>
</evidence>
<reference evidence="2 3" key="1">
    <citation type="submission" date="2017-04" db="EMBL/GenBank/DDBJ databases">
        <title>Draft genome sequence of Marssonina coronaria NL1: causal agent of apple blotch.</title>
        <authorList>
            <person name="Cheng Q."/>
        </authorList>
    </citation>
    <scope>NUCLEOTIDE SEQUENCE [LARGE SCALE GENOMIC DNA]</scope>
    <source>
        <strain evidence="2 3">NL1</strain>
    </source>
</reference>
<dbReference type="Pfam" id="PF06985">
    <property type="entry name" value="HET"/>
    <property type="match status" value="1"/>
</dbReference>
<evidence type="ECO:0000313" key="2">
    <source>
        <dbReference type="EMBL" id="OWP02867.1"/>
    </source>
</evidence>
<sequence>MSTKKPRKWLVPLPRKWNQYSYEAIPEENTIRILTLFPGEPGSCLTGTLRFANLENKPAYDAVSYVWGSAVRCEKILLDGKSLGLTQSISDALHRLRETYRPARLWVDQVCINQDEIVERSSQVKLMSRIYKRACHVLVWLGPDEQNHAGPAFKKILSLKETFEDDDRSRAFTEDQLERLDDFRDEEWKPLTSLYELPWIFDALVLDEAFVVPVDLEENDVRLSFIYTLDTCRTCGATDPKDKVFARLGHYSAQVLLETVFPFEVDYTKTINEVYTDVAARTLRAYPTLETLNAVQLTDCDFTANGRLPSWVPDWREACQSTHGDRSSFDRSAGDSKISLSIRDISILEIEGLEVDSIRAFSARLEQKNFSPDRVRGLGLGNCESNFIRDLWVNVCQLSSFSLDHEYVNGDSAVLAFCQSLTAGSSILAILKKKKGFYRGVAKEYWLRHGAAYLAEMFQGTGWVSQDIEDAAINGDAFAWVRNAQNTCHNRSFFRTANEHYGIGNHLMEEGDKIVVLFGGKTPYILRPKEDHYYLIGECYVYGLMDGEAIAMMDRGELKPQTFSIH</sequence>
<accession>A0A218Z4B2</accession>
<organism evidence="2 3">
    <name type="scientific">Diplocarpon coronariae</name>
    <dbReference type="NCBI Taxonomy" id="2795749"/>
    <lineage>
        <taxon>Eukaryota</taxon>
        <taxon>Fungi</taxon>
        <taxon>Dikarya</taxon>
        <taxon>Ascomycota</taxon>
        <taxon>Pezizomycotina</taxon>
        <taxon>Leotiomycetes</taxon>
        <taxon>Helotiales</taxon>
        <taxon>Drepanopezizaceae</taxon>
        <taxon>Diplocarpon</taxon>
    </lineage>
</organism>
<protein>
    <recommendedName>
        <fullName evidence="1">Heterokaryon incompatibility domain-containing protein</fullName>
    </recommendedName>
</protein>
<comment type="caution">
    <text evidence="2">The sequence shown here is derived from an EMBL/GenBank/DDBJ whole genome shotgun (WGS) entry which is preliminary data.</text>
</comment>
<dbReference type="PANTHER" id="PTHR24148:SF64">
    <property type="entry name" value="HETEROKARYON INCOMPATIBILITY DOMAIN-CONTAINING PROTEIN"/>
    <property type="match status" value="1"/>
</dbReference>
<dbReference type="Proteomes" id="UP000242519">
    <property type="component" value="Unassembled WGS sequence"/>
</dbReference>
<proteinExistence type="predicted"/>
<dbReference type="OrthoDB" id="2288928at2759"/>
<dbReference type="PANTHER" id="PTHR24148">
    <property type="entry name" value="ANKYRIN REPEAT DOMAIN-CONTAINING PROTEIN 39 HOMOLOG-RELATED"/>
    <property type="match status" value="1"/>
</dbReference>
<dbReference type="EMBL" id="MZNU01000204">
    <property type="protein sequence ID" value="OWP02867.1"/>
    <property type="molecule type" value="Genomic_DNA"/>
</dbReference>
<dbReference type="STRING" id="503106.A0A218Z4B2"/>
<dbReference type="InParanoid" id="A0A218Z4B2"/>
<feature type="domain" description="Heterokaryon incompatibility" evidence="1">
    <location>
        <begin position="60"/>
        <end position="199"/>
    </location>
</feature>
<keyword evidence="3" id="KW-1185">Reference proteome</keyword>
<dbReference type="AlphaFoldDB" id="A0A218Z4B2"/>